<dbReference type="HOGENOM" id="CLU_2976104_0_0_4"/>
<name>F6G6D9_RALS8</name>
<dbReference type="Proteomes" id="UP000007953">
    <property type="component" value="Chromosome"/>
</dbReference>
<accession>F6G6D9</accession>
<sequence>MAQMRASDVNDTSAPAPIAAARMWPPNDVAMRFSAAVLASGLLRHNISFDTLRSQSTD</sequence>
<protein>
    <submittedName>
        <fullName evidence="1">Uncharacterized protein</fullName>
    </submittedName>
</protein>
<proteinExistence type="predicted"/>
<evidence type="ECO:0000313" key="1">
    <source>
        <dbReference type="EMBL" id="AEG67484.1"/>
    </source>
</evidence>
<dbReference type="KEGG" id="rsn:RSPO_c00180"/>
<organism evidence="1 2">
    <name type="scientific">Ralstonia solanacearum (strain Po82)</name>
    <dbReference type="NCBI Taxonomy" id="1031711"/>
    <lineage>
        <taxon>Bacteria</taxon>
        <taxon>Pseudomonadati</taxon>
        <taxon>Pseudomonadota</taxon>
        <taxon>Betaproteobacteria</taxon>
        <taxon>Burkholderiales</taxon>
        <taxon>Burkholderiaceae</taxon>
        <taxon>Ralstonia</taxon>
        <taxon>Ralstonia solanacearum species complex</taxon>
    </lineage>
</organism>
<gene>
    <name evidence="1" type="ordered locus">RSPO_c00180</name>
</gene>
<dbReference type="PATRIC" id="fig|1031711.3.peg.180"/>
<evidence type="ECO:0000313" key="2">
    <source>
        <dbReference type="Proteomes" id="UP000007953"/>
    </source>
</evidence>
<reference evidence="1 2" key="1">
    <citation type="journal article" date="2011" name="J. Bacteriol.">
        <title>Complete genome sequence of the plant pathogen Ralstonia solanacearum strain Po82.</title>
        <authorList>
            <person name="Xu J."/>
            <person name="Zheng H.J."/>
            <person name="Liu L."/>
            <person name="Pan Z.C."/>
            <person name="Prior P."/>
            <person name="Tang B."/>
            <person name="Xu J.S."/>
            <person name="Zhang H."/>
            <person name="Tian Q."/>
            <person name="Zhang L.Q."/>
            <person name="Feng J."/>
        </authorList>
    </citation>
    <scope>NUCLEOTIDE SEQUENCE [LARGE SCALE GENOMIC DNA]</scope>
    <source>
        <strain evidence="1 2">Po82</strain>
    </source>
</reference>
<dbReference type="AlphaFoldDB" id="F6G6D9"/>
<dbReference type="EMBL" id="CP002819">
    <property type="protein sequence ID" value="AEG67484.1"/>
    <property type="molecule type" value="Genomic_DNA"/>
</dbReference>